<dbReference type="SUPFAM" id="SSF54862">
    <property type="entry name" value="4Fe-4S ferredoxins"/>
    <property type="match status" value="1"/>
</dbReference>
<evidence type="ECO:0000256" key="5">
    <source>
        <dbReference type="ARBA" id="ARBA00023014"/>
    </source>
</evidence>
<evidence type="ECO:0000256" key="2">
    <source>
        <dbReference type="ARBA" id="ARBA00022723"/>
    </source>
</evidence>
<name>A0A0P8CJP6_9EURY</name>
<dbReference type="InterPro" id="IPR017896">
    <property type="entry name" value="4Fe4S_Fe-S-bd"/>
</dbReference>
<dbReference type="Pfam" id="PF04945">
    <property type="entry name" value="YHS"/>
    <property type="match status" value="1"/>
</dbReference>
<feature type="domain" description="4Fe-4S ferredoxin-type" evidence="6">
    <location>
        <begin position="63"/>
        <end position="93"/>
    </location>
</feature>
<dbReference type="PROSITE" id="PS00198">
    <property type="entry name" value="4FE4S_FER_1"/>
    <property type="match status" value="1"/>
</dbReference>
<evidence type="ECO:0000256" key="1">
    <source>
        <dbReference type="ARBA" id="ARBA00001974"/>
    </source>
</evidence>
<dbReference type="PANTHER" id="PTHR31332:SF6">
    <property type="entry name" value="FORMATE DEHYDROGENASE SUBUNIT BETA"/>
    <property type="match status" value="1"/>
</dbReference>
<keyword evidence="2" id="KW-0479">Metal-binding</keyword>
<dbReference type="PROSITE" id="PS51379">
    <property type="entry name" value="4FE4S_FER_2"/>
    <property type="match status" value="1"/>
</dbReference>
<dbReference type="GO" id="GO:0046872">
    <property type="term" value="F:metal ion binding"/>
    <property type="evidence" value="ECO:0007669"/>
    <property type="project" value="UniProtKB-KW"/>
</dbReference>
<dbReference type="EMBL" id="LKCM01000173">
    <property type="protein sequence ID" value="KPQ43173.1"/>
    <property type="molecule type" value="Genomic_DNA"/>
</dbReference>
<organism evidence="7 8">
    <name type="scientific">Candidatus Methanoperedens nitratireducens</name>
    <dbReference type="NCBI Taxonomy" id="1392998"/>
    <lineage>
        <taxon>Archaea</taxon>
        <taxon>Methanobacteriati</taxon>
        <taxon>Methanobacteriota</taxon>
        <taxon>Stenosarchaea group</taxon>
        <taxon>Methanomicrobia</taxon>
        <taxon>Methanosarcinales</taxon>
        <taxon>ANME-2 cluster</taxon>
        <taxon>Candidatus Methanoperedentaceae</taxon>
        <taxon>Candidatus Methanoperedens</taxon>
    </lineage>
</organism>
<dbReference type="PANTHER" id="PTHR31332">
    <property type="entry name" value="7-HYDROXYMETHYL CHLOROPHYLL A REDUCTASE, CHLOROPLASTIC"/>
    <property type="match status" value="1"/>
</dbReference>
<keyword evidence="3" id="KW-0560">Oxidoreductase</keyword>
<dbReference type="Gene3D" id="3.30.70.20">
    <property type="match status" value="1"/>
</dbReference>
<dbReference type="Pfam" id="PF04432">
    <property type="entry name" value="FrhB_FdhB_C"/>
    <property type="match status" value="1"/>
</dbReference>
<evidence type="ECO:0000256" key="3">
    <source>
        <dbReference type="ARBA" id="ARBA00023002"/>
    </source>
</evidence>
<evidence type="ECO:0000313" key="7">
    <source>
        <dbReference type="EMBL" id="KPQ43173.1"/>
    </source>
</evidence>
<dbReference type="SMART" id="SM00746">
    <property type="entry name" value="TRASH"/>
    <property type="match status" value="1"/>
</dbReference>
<dbReference type="GO" id="GO:0051536">
    <property type="term" value="F:iron-sulfur cluster binding"/>
    <property type="evidence" value="ECO:0007669"/>
    <property type="project" value="UniProtKB-KW"/>
</dbReference>
<dbReference type="InterPro" id="IPR007516">
    <property type="entry name" value="Co_F420_Hydgase/DH_bsu_N"/>
</dbReference>
<dbReference type="InterPro" id="IPR012348">
    <property type="entry name" value="RNR-like"/>
</dbReference>
<dbReference type="InterPro" id="IPR007525">
    <property type="entry name" value="FrhB_FdhB_C"/>
</dbReference>
<reference evidence="7 8" key="1">
    <citation type="submission" date="2015-09" db="EMBL/GenBank/DDBJ databases">
        <title>A metagenomics-based metabolic model of nitrate-dependent anaerobic oxidation of methane by Methanoperedens-like archaea.</title>
        <authorList>
            <person name="Arshad A."/>
            <person name="Speth D.R."/>
            <person name="De Graaf R.M."/>
            <person name="Op Den Camp H.J."/>
            <person name="Jetten M.S."/>
            <person name="Welte C.U."/>
        </authorList>
    </citation>
    <scope>NUCLEOTIDE SEQUENCE [LARGE SCALE GENOMIC DNA]</scope>
</reference>
<dbReference type="PATRIC" id="fig|1719120.3.peg.2498"/>
<dbReference type="InterPro" id="IPR045220">
    <property type="entry name" value="FRHB/FDHB/HCAR-like"/>
</dbReference>
<dbReference type="Proteomes" id="UP000050360">
    <property type="component" value="Unassembled WGS sequence"/>
</dbReference>
<protein>
    <submittedName>
        <fullName evidence="7">F420-reducing hydrogenase subunit frhB_2</fullName>
    </submittedName>
</protein>
<keyword evidence="4" id="KW-0408">Iron</keyword>
<keyword evidence="5" id="KW-0411">Iron-sulfur</keyword>
<proteinExistence type="predicted"/>
<evidence type="ECO:0000313" key="8">
    <source>
        <dbReference type="Proteomes" id="UP000050360"/>
    </source>
</evidence>
<dbReference type="InterPro" id="IPR017900">
    <property type="entry name" value="4Fe4S_Fe_S_CS"/>
</dbReference>
<dbReference type="GO" id="GO:0052592">
    <property type="term" value="F:oxidoreductase activity, acting on CH or CH2 groups, with an iron-sulfur protein as acceptor"/>
    <property type="evidence" value="ECO:0007669"/>
    <property type="project" value="TreeGrafter"/>
</dbReference>
<sequence>MAIDPICKTTVDEKTAFKSVYKNKDYYFCSENCKQKFDELDKSVIRVRRSLKDKERISFAKLRREIIEPGICTLCGACVASCEVLSVVNGKPALKGPCTACGVCYNQCPRTITTESNLIGSVRDVFTAKSLLSEVKGQDGGVVTSMLLYALEEGLIDSAIVTVKSDEEPWKPVPIVAQTREDILRGSGSIYVHSLTMESLMSAIKRGSRSIGFVGPSCNIDAVHKMQNSPYGLLHMFMRANILKLGLFCMDTFDYPGLKTFIEQKGFPLSSIREMKIRKGKFIIRSETEATFPLSELDHLRSGSCTVCTDLTAEKSDLSFGSVGSNEGYTTVLARTGLGLELFQDAADRGYIKMETLERQGLDRVLHQAKAKKVQMYMIKKRIETGKGL</sequence>
<accession>A0A0P8CJP6</accession>
<dbReference type="Pfam" id="PF04422">
    <property type="entry name" value="FrhB_FdhB_N"/>
    <property type="match status" value="1"/>
</dbReference>
<comment type="caution">
    <text evidence="7">The sequence shown here is derived from an EMBL/GenBank/DDBJ whole genome shotgun (WGS) entry which is preliminary data.</text>
</comment>
<evidence type="ECO:0000256" key="4">
    <source>
        <dbReference type="ARBA" id="ARBA00023004"/>
    </source>
</evidence>
<dbReference type="AlphaFoldDB" id="A0A0P8CJP6"/>
<dbReference type="Gene3D" id="1.10.620.20">
    <property type="entry name" value="Ribonucleotide Reductase, subunit A"/>
    <property type="match status" value="1"/>
</dbReference>
<dbReference type="InterPro" id="IPR007029">
    <property type="entry name" value="YHS_dom"/>
</dbReference>
<dbReference type="InterPro" id="IPR011017">
    <property type="entry name" value="TRASH_dom"/>
</dbReference>
<gene>
    <name evidence="7" type="primary">frhB_2</name>
    <name evidence="7" type="ORF">MPEBLZ_02287</name>
</gene>
<evidence type="ECO:0000259" key="6">
    <source>
        <dbReference type="PROSITE" id="PS51379"/>
    </source>
</evidence>
<comment type="cofactor">
    <cofactor evidence="1">
        <name>FAD</name>
        <dbReference type="ChEBI" id="CHEBI:57692"/>
    </cofactor>
</comment>